<dbReference type="InterPro" id="IPR026983">
    <property type="entry name" value="DHC"/>
</dbReference>
<reference evidence="6" key="1">
    <citation type="submission" date="2016-06" db="UniProtKB">
        <authorList>
            <consortium name="WormBaseParasite"/>
        </authorList>
    </citation>
    <scope>IDENTIFICATION</scope>
</reference>
<protein>
    <submittedName>
        <fullName evidence="6">AAA_6 domain-containing protein</fullName>
    </submittedName>
</protein>
<accession>A0A183E2F6</accession>
<evidence type="ECO:0000313" key="4">
    <source>
        <dbReference type="EMBL" id="VDN25451.1"/>
    </source>
</evidence>
<comment type="similarity">
    <text evidence="1">Belongs to the dynein heavy chain family.</text>
</comment>
<dbReference type="Pfam" id="PF07728">
    <property type="entry name" value="AAA_5"/>
    <property type="match status" value="1"/>
</dbReference>
<dbReference type="GO" id="GO:0051959">
    <property type="term" value="F:dynein light intermediate chain binding"/>
    <property type="evidence" value="ECO:0007669"/>
    <property type="project" value="InterPro"/>
</dbReference>
<dbReference type="GO" id="GO:0005524">
    <property type="term" value="F:ATP binding"/>
    <property type="evidence" value="ECO:0007669"/>
    <property type="project" value="InterPro"/>
</dbReference>
<sequence length="357" mass="40248">MRFYFDSRLSDARTCCTVKMANAHFPYGFEYLGLQEKLVQTPLTDRCYLTMTQALNSRLGGSPFGPAGTGKTESVKALGHKLGRFVLVFNCDETFDFQCHYDFGLRALKYVLVSAGNIKRDEIQRIIESRRDDVNEDDFSSELSEQQILIQSVCETLVPKLISEDIALLFSLLSDVFPSIQYKPNQMAGCFLTANYILQRQAALNGLLFLALLYQITNLNHGLMLVGASGSGKTTAWKVLLKALERLEGVEGVAHVIDAKAMSKDSLYGVLDPNTREWTDGLFTHIIRKIIDNVRGETAKRQWVIFDGDVDPEWVENLNSVLDDNKLLTLPNGERLGIPPNVSCTRLFLWFWGFFFS</sequence>
<dbReference type="SUPFAM" id="SSF52540">
    <property type="entry name" value="P-loop containing nucleoside triphosphate hydrolases"/>
    <property type="match status" value="2"/>
</dbReference>
<dbReference type="GO" id="GO:0045505">
    <property type="term" value="F:dynein intermediate chain binding"/>
    <property type="evidence" value="ECO:0007669"/>
    <property type="project" value="InterPro"/>
</dbReference>
<dbReference type="OrthoDB" id="5855390at2759"/>
<dbReference type="Gene3D" id="3.40.50.300">
    <property type="entry name" value="P-loop containing nucleotide triphosphate hydrolases"/>
    <property type="match status" value="2"/>
</dbReference>
<evidence type="ECO:0000313" key="5">
    <source>
        <dbReference type="Proteomes" id="UP000271098"/>
    </source>
</evidence>
<name>A0A183E2F6_9BILA</name>
<dbReference type="Pfam" id="PF12774">
    <property type="entry name" value="AAA_6"/>
    <property type="match status" value="1"/>
</dbReference>
<dbReference type="PANTHER" id="PTHR46532">
    <property type="entry name" value="MALE FERTILITY FACTOR KL5"/>
    <property type="match status" value="1"/>
</dbReference>
<dbReference type="GO" id="GO:0016887">
    <property type="term" value="F:ATP hydrolysis activity"/>
    <property type="evidence" value="ECO:0007669"/>
    <property type="project" value="InterPro"/>
</dbReference>
<organism evidence="6">
    <name type="scientific">Gongylonema pulchrum</name>
    <dbReference type="NCBI Taxonomy" id="637853"/>
    <lineage>
        <taxon>Eukaryota</taxon>
        <taxon>Metazoa</taxon>
        <taxon>Ecdysozoa</taxon>
        <taxon>Nematoda</taxon>
        <taxon>Chromadorea</taxon>
        <taxon>Rhabditida</taxon>
        <taxon>Spirurina</taxon>
        <taxon>Spiruromorpha</taxon>
        <taxon>Spiruroidea</taxon>
        <taxon>Gongylonematidae</taxon>
        <taxon>Gongylonema</taxon>
    </lineage>
</organism>
<dbReference type="Proteomes" id="UP000271098">
    <property type="component" value="Unassembled WGS sequence"/>
</dbReference>
<dbReference type="GO" id="GO:0005858">
    <property type="term" value="C:axonemal dynein complex"/>
    <property type="evidence" value="ECO:0007669"/>
    <property type="project" value="TreeGrafter"/>
</dbReference>
<gene>
    <name evidence="4" type="ORF">GPUH_LOCUS15147</name>
</gene>
<reference evidence="4 5" key="2">
    <citation type="submission" date="2018-11" db="EMBL/GenBank/DDBJ databases">
        <authorList>
            <consortium name="Pathogen Informatics"/>
        </authorList>
    </citation>
    <scope>NUCLEOTIDE SEQUENCE [LARGE SCALE GENOMIC DNA]</scope>
</reference>
<keyword evidence="5" id="KW-1185">Reference proteome</keyword>
<feature type="domain" description="ATPase dynein-related AAA" evidence="2">
    <location>
        <begin position="223"/>
        <end position="341"/>
    </location>
</feature>
<evidence type="ECO:0000259" key="3">
    <source>
        <dbReference type="Pfam" id="PF12774"/>
    </source>
</evidence>
<dbReference type="InterPro" id="IPR011704">
    <property type="entry name" value="ATPase_dyneun-rel_AAA"/>
</dbReference>
<dbReference type="PANTHER" id="PTHR46532:SF4">
    <property type="entry name" value="AAA+ ATPASE DOMAIN-CONTAINING PROTEIN"/>
    <property type="match status" value="1"/>
</dbReference>
<dbReference type="EMBL" id="UYRT01082077">
    <property type="protein sequence ID" value="VDN25451.1"/>
    <property type="molecule type" value="Genomic_DNA"/>
</dbReference>
<proteinExistence type="inferred from homology"/>
<dbReference type="Gene3D" id="1.20.58.1120">
    <property type="match status" value="1"/>
</dbReference>
<evidence type="ECO:0000256" key="1">
    <source>
        <dbReference type="ARBA" id="ARBA00008887"/>
    </source>
</evidence>
<dbReference type="WBParaSite" id="GPUH_0001516701-mRNA-1">
    <property type="protein sequence ID" value="GPUH_0001516701-mRNA-1"/>
    <property type="gene ID" value="GPUH_0001516701"/>
</dbReference>
<dbReference type="AlphaFoldDB" id="A0A183E2F6"/>
<dbReference type="GO" id="GO:0007018">
    <property type="term" value="P:microtubule-based movement"/>
    <property type="evidence" value="ECO:0007669"/>
    <property type="project" value="InterPro"/>
</dbReference>
<dbReference type="InterPro" id="IPR035699">
    <property type="entry name" value="AAA_6"/>
</dbReference>
<evidence type="ECO:0000259" key="2">
    <source>
        <dbReference type="Pfam" id="PF07728"/>
    </source>
</evidence>
<evidence type="ECO:0000313" key="6">
    <source>
        <dbReference type="WBParaSite" id="GPUH_0001516701-mRNA-1"/>
    </source>
</evidence>
<feature type="domain" description="Dynein heavy chain hydrolytic ATP-binding dynein motor region" evidence="3">
    <location>
        <begin position="27"/>
        <end position="98"/>
    </location>
</feature>
<dbReference type="InterPro" id="IPR027417">
    <property type="entry name" value="P-loop_NTPase"/>
</dbReference>